<keyword evidence="2" id="KW-1185">Reference proteome</keyword>
<evidence type="ECO:0000313" key="1">
    <source>
        <dbReference type="EMBL" id="CAG8714413.1"/>
    </source>
</evidence>
<dbReference type="Proteomes" id="UP000789405">
    <property type="component" value="Unassembled WGS sequence"/>
</dbReference>
<dbReference type="OrthoDB" id="2475042at2759"/>
<proteinExistence type="predicted"/>
<evidence type="ECO:0000313" key="2">
    <source>
        <dbReference type="Proteomes" id="UP000789405"/>
    </source>
</evidence>
<feature type="non-terminal residue" evidence="1">
    <location>
        <position position="106"/>
    </location>
</feature>
<sequence length="106" mass="12581">MEDNFEYFYEMMEDDSENYPDNEFNIEAAKNSVVPSKTYCLPETNIQPTPHLSITSLKDKEKAQKPKKKYKHKEPLFTHEYFEMTVNKNGEEVDSHEILDDKDIKK</sequence>
<gene>
    <name evidence="1" type="ORF">DERYTH_LOCUS13828</name>
</gene>
<name>A0A9N9N8R7_9GLOM</name>
<protein>
    <submittedName>
        <fullName evidence="1">22512_t:CDS:1</fullName>
    </submittedName>
</protein>
<reference evidence="1" key="1">
    <citation type="submission" date="2021-06" db="EMBL/GenBank/DDBJ databases">
        <authorList>
            <person name="Kallberg Y."/>
            <person name="Tangrot J."/>
            <person name="Rosling A."/>
        </authorList>
    </citation>
    <scope>NUCLEOTIDE SEQUENCE</scope>
    <source>
        <strain evidence="1">MA453B</strain>
    </source>
</reference>
<organism evidence="1 2">
    <name type="scientific">Dentiscutata erythropus</name>
    <dbReference type="NCBI Taxonomy" id="1348616"/>
    <lineage>
        <taxon>Eukaryota</taxon>
        <taxon>Fungi</taxon>
        <taxon>Fungi incertae sedis</taxon>
        <taxon>Mucoromycota</taxon>
        <taxon>Glomeromycotina</taxon>
        <taxon>Glomeromycetes</taxon>
        <taxon>Diversisporales</taxon>
        <taxon>Gigasporaceae</taxon>
        <taxon>Dentiscutata</taxon>
    </lineage>
</organism>
<dbReference type="AlphaFoldDB" id="A0A9N9N8R7"/>
<dbReference type="EMBL" id="CAJVPY010009993">
    <property type="protein sequence ID" value="CAG8714413.1"/>
    <property type="molecule type" value="Genomic_DNA"/>
</dbReference>
<comment type="caution">
    <text evidence="1">The sequence shown here is derived from an EMBL/GenBank/DDBJ whole genome shotgun (WGS) entry which is preliminary data.</text>
</comment>
<accession>A0A9N9N8R7</accession>